<dbReference type="InterPro" id="IPR034660">
    <property type="entry name" value="DinB/YfiT-like"/>
</dbReference>
<dbReference type="Gene3D" id="1.20.120.450">
    <property type="entry name" value="dinb family like domain"/>
    <property type="match status" value="1"/>
</dbReference>
<evidence type="ECO:0000313" key="3">
    <source>
        <dbReference type="Proteomes" id="UP000319908"/>
    </source>
</evidence>
<sequence length="165" mass="18067">MDQWKNMATLFDLMRKMAAEMAESIPEEEFDVPRGDANSPKWILGHLALGMDFGLMLIGSAPPTIESMMPKYGPGSAGGAVGDDGRTRADLLEHLRTAGDELKKKVLAADPAIFAEKQPTPFLAEELPTVGDLLAHVFTTHIALHMGQLSQIRRESGFPSWYQTT</sequence>
<dbReference type="OrthoDB" id="268680at2"/>
<protein>
    <submittedName>
        <fullName evidence="2">DinB superfamily protein</fullName>
    </submittedName>
</protein>
<name>A0A5C6B6L2_9BACT</name>
<evidence type="ECO:0000313" key="2">
    <source>
        <dbReference type="EMBL" id="TWU07407.1"/>
    </source>
</evidence>
<feature type="domain" description="DinB-like" evidence="1">
    <location>
        <begin position="11"/>
        <end position="149"/>
    </location>
</feature>
<dbReference type="Pfam" id="PF12867">
    <property type="entry name" value="DinB_2"/>
    <property type="match status" value="1"/>
</dbReference>
<dbReference type="AlphaFoldDB" id="A0A5C6B6L2"/>
<accession>A0A5C6B6L2</accession>
<evidence type="ECO:0000259" key="1">
    <source>
        <dbReference type="Pfam" id="PF12867"/>
    </source>
</evidence>
<keyword evidence="3" id="KW-1185">Reference proteome</keyword>
<dbReference type="RefSeq" id="WP_146410002.1">
    <property type="nucleotide sequence ID" value="NZ_SJPU01000011.1"/>
</dbReference>
<comment type="caution">
    <text evidence="2">The sequence shown here is derived from an EMBL/GenBank/DDBJ whole genome shotgun (WGS) entry which is preliminary data.</text>
</comment>
<dbReference type="SUPFAM" id="SSF109854">
    <property type="entry name" value="DinB/YfiT-like putative metalloenzymes"/>
    <property type="match status" value="1"/>
</dbReference>
<organism evidence="2 3">
    <name type="scientific">Allorhodopirellula heiligendammensis</name>
    <dbReference type="NCBI Taxonomy" id="2714739"/>
    <lineage>
        <taxon>Bacteria</taxon>
        <taxon>Pseudomonadati</taxon>
        <taxon>Planctomycetota</taxon>
        <taxon>Planctomycetia</taxon>
        <taxon>Pirellulales</taxon>
        <taxon>Pirellulaceae</taxon>
        <taxon>Allorhodopirellula</taxon>
    </lineage>
</organism>
<dbReference type="EMBL" id="SJPU01000011">
    <property type="protein sequence ID" value="TWU07407.1"/>
    <property type="molecule type" value="Genomic_DNA"/>
</dbReference>
<proteinExistence type="predicted"/>
<gene>
    <name evidence="2" type="ORF">Poly21_55850</name>
</gene>
<dbReference type="Proteomes" id="UP000319908">
    <property type="component" value="Unassembled WGS sequence"/>
</dbReference>
<dbReference type="InterPro" id="IPR024775">
    <property type="entry name" value="DinB-like"/>
</dbReference>
<reference evidence="2 3" key="1">
    <citation type="journal article" date="2020" name="Antonie Van Leeuwenhoek">
        <title>Rhodopirellula heiligendammensis sp. nov., Rhodopirellula pilleata sp. nov., and Rhodopirellula solitaria sp. nov. isolated from natural or artificial marine surfaces in Northern Germany and California, USA, and emended description of the genus Rhodopirellula.</title>
        <authorList>
            <person name="Kallscheuer N."/>
            <person name="Wiegand S."/>
            <person name="Jogler M."/>
            <person name="Boedeker C."/>
            <person name="Peeters S.H."/>
            <person name="Rast P."/>
            <person name="Heuer A."/>
            <person name="Jetten M.S.M."/>
            <person name="Rohde M."/>
            <person name="Jogler C."/>
        </authorList>
    </citation>
    <scope>NUCLEOTIDE SEQUENCE [LARGE SCALE GENOMIC DNA]</scope>
    <source>
        <strain evidence="2 3">Poly21</strain>
    </source>
</reference>